<feature type="region of interest" description="Disordered" evidence="3">
    <location>
        <begin position="104"/>
        <end position="177"/>
    </location>
</feature>
<protein>
    <recommendedName>
        <fullName evidence="6">Transcription factor domain-containing protein</fullName>
    </recommendedName>
</protein>
<dbReference type="STRING" id="1507870.A0A1V8TBA2"/>
<dbReference type="GO" id="GO:0003700">
    <property type="term" value="F:DNA-binding transcription factor activity"/>
    <property type="evidence" value="ECO:0007669"/>
    <property type="project" value="TreeGrafter"/>
</dbReference>
<evidence type="ECO:0008006" key="6">
    <source>
        <dbReference type="Google" id="ProtNLM"/>
    </source>
</evidence>
<dbReference type="Proteomes" id="UP000192596">
    <property type="component" value="Unassembled WGS sequence"/>
</dbReference>
<feature type="compositionally biased region" description="Low complexity" evidence="3">
    <location>
        <begin position="159"/>
        <end position="170"/>
    </location>
</feature>
<evidence type="ECO:0000313" key="5">
    <source>
        <dbReference type="Proteomes" id="UP000192596"/>
    </source>
</evidence>
<dbReference type="PANTHER" id="PTHR37534:SF9">
    <property type="entry name" value="ZN(II)2CYS6 TRANSCRIPTION FACTOR (EUROFUNG)"/>
    <property type="match status" value="1"/>
</dbReference>
<feature type="region of interest" description="Disordered" evidence="3">
    <location>
        <begin position="44"/>
        <end position="65"/>
    </location>
</feature>
<dbReference type="InterPro" id="IPR021858">
    <property type="entry name" value="Fun_TF"/>
</dbReference>
<gene>
    <name evidence="4" type="ORF">B0A48_06525</name>
</gene>
<dbReference type="AlphaFoldDB" id="A0A1V8TBA2"/>
<evidence type="ECO:0000256" key="3">
    <source>
        <dbReference type="SAM" id="MobiDB-lite"/>
    </source>
</evidence>
<dbReference type="InParanoid" id="A0A1V8TBA2"/>
<accession>A0A1V8TBA2</accession>
<feature type="compositionally biased region" description="Polar residues" evidence="3">
    <location>
        <begin position="137"/>
        <end position="158"/>
    </location>
</feature>
<evidence type="ECO:0000256" key="2">
    <source>
        <dbReference type="ARBA" id="ARBA00023242"/>
    </source>
</evidence>
<dbReference type="EMBL" id="NAJO01000012">
    <property type="protein sequence ID" value="OQO08655.1"/>
    <property type="molecule type" value="Genomic_DNA"/>
</dbReference>
<feature type="region of interest" description="Disordered" evidence="3">
    <location>
        <begin position="564"/>
        <end position="584"/>
    </location>
</feature>
<keyword evidence="5" id="KW-1185">Reference proteome</keyword>
<dbReference type="PANTHER" id="PTHR37534">
    <property type="entry name" value="TRANSCRIPTIONAL ACTIVATOR PROTEIN UGA3"/>
    <property type="match status" value="1"/>
</dbReference>
<proteinExistence type="predicted"/>
<keyword evidence="2" id="KW-0539">Nucleus</keyword>
<comment type="subcellular location">
    <subcellularLocation>
        <location evidence="1">Nucleus</location>
    </subcellularLocation>
</comment>
<sequence length="696" mass="77037">MNGDPKLSENLKSFYGYKETFRQETTWVAVPAELHFVHTNNPFEDEVGKREEGVQGQRADAGGLEQRASVRGLGEQSSHATYPSYATHGLEALSAVASRDEYHYAPPPSTMAAEGSLPATQSHDAELARPPSAKPPSRTNIDPQLHSSPVSYHSPTNVRTSSRSSFRDTSLPFPRTLDSQTQRKAEIAFLLRDFSERAGAWMDLFELGQFFAMQVPIMAKQTPLLLYSCVALSAKCLARVNGRKPVMGGQICPRRRSGIEMWPGSPLPVEGWVTKAREFYDLAVSLIRHALAGAPRPPTILTVIENDFDTKVGPLPSTESDELVAAIAVLCVYEFLDASTPEWSQHLDGAKSLFELAQDRMVPLTLPPSPMSLPKDLELLLNSGVSDITHTSPRKGPSKGRTAVFWNVARQDMLSAFINKGTTRLEADDLVTWKLAGLKVAPDGLIYPSNPTHPSYVPQCAMADDLVCNALIWLQMKITNFIAATGQKAMQEHEYVNQWHDLDHQLRHWHDGLPDSFRPTMVQSARSDGLEEHWYARSMCASAMQHYHLVCITLLNCAPHETLPSTTRSRNGTMDLDTVVSSSRSSAEMPLDSIAAEREQAAVKHAKQIVFIDLARADEAARIHAVQPLWAAGIILGSPDVGGEVSIEAQMWRELIVRQLRGIERDMGWASEYRVKELLSAWGVREGSETKESTRS</sequence>
<dbReference type="Pfam" id="PF11951">
    <property type="entry name" value="Fungal_trans_2"/>
    <property type="match status" value="1"/>
</dbReference>
<name>A0A1V8TBA2_9PEZI</name>
<dbReference type="GO" id="GO:0000976">
    <property type="term" value="F:transcription cis-regulatory region binding"/>
    <property type="evidence" value="ECO:0007669"/>
    <property type="project" value="TreeGrafter"/>
</dbReference>
<dbReference type="GO" id="GO:0045944">
    <property type="term" value="P:positive regulation of transcription by RNA polymerase II"/>
    <property type="evidence" value="ECO:0007669"/>
    <property type="project" value="TreeGrafter"/>
</dbReference>
<dbReference type="OrthoDB" id="5418899at2759"/>
<reference evidence="5" key="1">
    <citation type="submission" date="2017-03" db="EMBL/GenBank/DDBJ databases">
        <title>Genomes of endolithic fungi from Antarctica.</title>
        <authorList>
            <person name="Coleine C."/>
            <person name="Masonjones S."/>
            <person name="Stajich J.E."/>
        </authorList>
    </citation>
    <scope>NUCLEOTIDE SEQUENCE [LARGE SCALE GENOMIC DNA]</scope>
    <source>
        <strain evidence="5">CCFEE 5527</strain>
    </source>
</reference>
<dbReference type="GO" id="GO:0005634">
    <property type="term" value="C:nucleus"/>
    <property type="evidence" value="ECO:0007669"/>
    <property type="project" value="UniProtKB-SubCell"/>
</dbReference>
<organism evidence="4 5">
    <name type="scientific">Cryoendolithus antarcticus</name>
    <dbReference type="NCBI Taxonomy" id="1507870"/>
    <lineage>
        <taxon>Eukaryota</taxon>
        <taxon>Fungi</taxon>
        <taxon>Dikarya</taxon>
        <taxon>Ascomycota</taxon>
        <taxon>Pezizomycotina</taxon>
        <taxon>Dothideomycetes</taxon>
        <taxon>Dothideomycetidae</taxon>
        <taxon>Cladosporiales</taxon>
        <taxon>Cladosporiaceae</taxon>
        <taxon>Cryoendolithus</taxon>
    </lineage>
</organism>
<evidence type="ECO:0000256" key="1">
    <source>
        <dbReference type="ARBA" id="ARBA00004123"/>
    </source>
</evidence>
<evidence type="ECO:0000313" key="4">
    <source>
        <dbReference type="EMBL" id="OQO08655.1"/>
    </source>
</evidence>
<comment type="caution">
    <text evidence="4">The sequence shown here is derived from an EMBL/GenBank/DDBJ whole genome shotgun (WGS) entry which is preliminary data.</text>
</comment>